<dbReference type="CDD" id="cd02980">
    <property type="entry name" value="TRX_Fd_family"/>
    <property type="match status" value="1"/>
</dbReference>
<dbReference type="InterPro" id="IPR037207">
    <property type="entry name" value="Nuop51_4Fe4S-bd_sf"/>
</dbReference>
<dbReference type="GO" id="GO:0051539">
    <property type="term" value="F:4 iron, 4 sulfur cluster binding"/>
    <property type="evidence" value="ECO:0007669"/>
    <property type="project" value="UniProtKB-KW"/>
</dbReference>
<dbReference type="InterPro" id="IPR037225">
    <property type="entry name" value="Nuo51_FMN-bd_sf"/>
</dbReference>
<dbReference type="EMBL" id="LOHZ01000023">
    <property type="protein sequence ID" value="KYO66984.1"/>
    <property type="molecule type" value="Genomic_DNA"/>
</dbReference>
<dbReference type="FunFam" id="3.40.50.11540:FF:000001">
    <property type="entry name" value="NADH dehydrogenase [ubiquinone] flavoprotein 1, mitochondrial"/>
    <property type="match status" value="1"/>
</dbReference>
<evidence type="ECO:0000256" key="3">
    <source>
        <dbReference type="ARBA" id="ARBA00022723"/>
    </source>
</evidence>
<keyword evidence="3" id="KW-0479">Metal-binding</keyword>
<dbReference type="FunFam" id="1.20.1440.230:FF:000001">
    <property type="entry name" value="Mitochondrial NADH dehydrogenase flavoprotein 1"/>
    <property type="match status" value="1"/>
</dbReference>
<accession>A0A161PY89</accession>
<dbReference type="SUPFAM" id="SSF142019">
    <property type="entry name" value="Nqo1 FMN-binding domain-like"/>
    <property type="match status" value="1"/>
</dbReference>
<dbReference type="Gene3D" id="3.30.70.20">
    <property type="match status" value="2"/>
</dbReference>
<dbReference type="AlphaFoldDB" id="A0A161PY89"/>
<feature type="domain" description="4Fe-4S ferredoxin-type" evidence="6">
    <location>
        <begin position="546"/>
        <end position="575"/>
    </location>
</feature>
<dbReference type="GO" id="GO:0046872">
    <property type="term" value="F:metal ion binding"/>
    <property type="evidence" value="ECO:0007669"/>
    <property type="project" value="UniProtKB-KW"/>
</dbReference>
<evidence type="ECO:0000256" key="1">
    <source>
        <dbReference type="ARBA" id="ARBA00007523"/>
    </source>
</evidence>
<dbReference type="Gene3D" id="3.40.30.10">
    <property type="entry name" value="Glutaredoxin"/>
    <property type="match status" value="1"/>
</dbReference>
<dbReference type="PATRIC" id="fig|520767.4.peg.886"/>
<dbReference type="InterPro" id="IPR001949">
    <property type="entry name" value="NADH-UbQ_OxRdtase_51kDa_CS"/>
</dbReference>
<dbReference type="SUPFAM" id="SSF142984">
    <property type="entry name" value="Nqo1 middle domain-like"/>
    <property type="match status" value="1"/>
</dbReference>
<evidence type="ECO:0000259" key="6">
    <source>
        <dbReference type="PROSITE" id="PS51379"/>
    </source>
</evidence>
<gene>
    <name evidence="7" type="primary">hndC_3</name>
    <name evidence="7" type="ORF">ATZ99_08010</name>
</gene>
<evidence type="ECO:0000256" key="5">
    <source>
        <dbReference type="ARBA" id="ARBA00023014"/>
    </source>
</evidence>
<reference evidence="7 8" key="1">
    <citation type="submission" date="2015-12" db="EMBL/GenBank/DDBJ databases">
        <title>Draft genome of Thermovenabulum gondwanense isolated from a red thermophilic microbial mat colonisisng an outflow channel of a bore well.</title>
        <authorList>
            <person name="Patel B.K."/>
        </authorList>
    </citation>
    <scope>NUCLEOTIDE SEQUENCE [LARGE SCALE GENOMIC DNA]</scope>
    <source>
        <strain evidence="7 8">R270</strain>
    </source>
</reference>
<keyword evidence="4" id="KW-0408">Iron</keyword>
<dbReference type="SUPFAM" id="SSF140490">
    <property type="entry name" value="Nqo1C-terminal domain-like"/>
    <property type="match status" value="1"/>
</dbReference>
<comment type="similarity">
    <text evidence="1">Belongs to the complex I 51 kDa subunit family.</text>
</comment>
<dbReference type="Pfam" id="PF01257">
    <property type="entry name" value="2Fe-2S_thioredx"/>
    <property type="match status" value="1"/>
</dbReference>
<evidence type="ECO:0000256" key="4">
    <source>
        <dbReference type="ARBA" id="ARBA00023004"/>
    </source>
</evidence>
<dbReference type="InterPro" id="IPR011538">
    <property type="entry name" value="Nuo51_FMN-bd"/>
</dbReference>
<evidence type="ECO:0000256" key="2">
    <source>
        <dbReference type="ARBA" id="ARBA00022485"/>
    </source>
</evidence>
<dbReference type="PANTHER" id="PTHR43578:SF3">
    <property type="entry name" value="NADH-QUINONE OXIDOREDUCTASE SUBUNIT F"/>
    <property type="match status" value="1"/>
</dbReference>
<keyword evidence="2" id="KW-0004">4Fe-4S</keyword>
<dbReference type="FunFam" id="3.10.20.600:FF:000007">
    <property type="entry name" value="NAD-reducing hydrogenase subunit HoxF"/>
    <property type="match status" value="1"/>
</dbReference>
<dbReference type="Gene3D" id="3.10.20.600">
    <property type="match status" value="1"/>
</dbReference>
<dbReference type="Proteomes" id="UP000075737">
    <property type="component" value="Unassembled WGS sequence"/>
</dbReference>
<dbReference type="GO" id="GO:0008137">
    <property type="term" value="F:NADH dehydrogenase (ubiquinone) activity"/>
    <property type="evidence" value="ECO:0007669"/>
    <property type="project" value="InterPro"/>
</dbReference>
<dbReference type="InterPro" id="IPR019575">
    <property type="entry name" value="Nuop51_4Fe4S-bd"/>
</dbReference>
<dbReference type="NCBIfam" id="NF010120">
    <property type="entry name" value="PRK13596.1"/>
    <property type="match status" value="1"/>
</dbReference>
<dbReference type="Gene3D" id="3.40.50.11540">
    <property type="entry name" value="NADH-ubiquinone oxidoreductase 51kDa subunit"/>
    <property type="match status" value="1"/>
</dbReference>
<dbReference type="GO" id="GO:0010181">
    <property type="term" value="F:FMN binding"/>
    <property type="evidence" value="ECO:0007669"/>
    <property type="project" value="InterPro"/>
</dbReference>
<evidence type="ECO:0000313" key="7">
    <source>
        <dbReference type="EMBL" id="KYO66984.1"/>
    </source>
</evidence>
<sequence length="608" mass="66621">MVEDNMPDKKTVLICCGTGCLANNSYEIYRELKKRVEAAGEDISVKPVLKTTGCNGLCEKGPVITILPEDIFYCKVKISDVDEIFEKTLLKGEIIERLLYLDIKTGKKVKSHKESEFFKRQKKIALRNIGQIDPANIEDYIQRGGYRALKKALFEMSPDEIINEVEKSGLRGRGGAGFPTGYKWKQAKKINSFPKYVICNGDEGDPGAFMDRSVMEGDPHSIIEGMIIGAYAVGAQKGFVYIRDEYALAVKNVSRAIKDAYGRGFLGENILGSGFNLDIEIVRGGGAFVCGESTALMASIEGRVGEPRVKYIRSTEKGLWGQPTVLNNVETWANVPVIVDRGAKWFSSIGTEKSKGTKVFSLVGKVNNTGLIEVPMGVTLREIIFDIGGGIPGGKKFKAVQTGGPSGGCIPESLLDLPVDFDSLDKAGSMMGSGGMIVMDESNCMVEVARYYLKFLSEESCGKCTPCREGIRRMLEILEDICAGKGREEDIKLLLELAETVREASLCGLGKTAPNPVLTTIKYFKDEYLAHIKEKRCPAGVCKELTSYRINQELCKRCGVCAKKCPAGAIFSKPKSPYVIDNNKCIVCGACREACRFNAIEVMGRREG</sequence>
<dbReference type="Gene3D" id="1.20.1440.230">
    <property type="entry name" value="NADH-ubiquinone oxidoreductase 51kDa subunit, iron-sulphur binding domain"/>
    <property type="match status" value="1"/>
</dbReference>
<organism evidence="7 8">
    <name type="scientific">Thermovenabulum gondwanense</name>
    <dbReference type="NCBI Taxonomy" id="520767"/>
    <lineage>
        <taxon>Bacteria</taxon>
        <taxon>Bacillati</taxon>
        <taxon>Bacillota</taxon>
        <taxon>Clostridia</taxon>
        <taxon>Thermosediminibacterales</taxon>
        <taxon>Thermosediminibacteraceae</taxon>
        <taxon>Thermovenabulum</taxon>
    </lineage>
</organism>
<dbReference type="Pfam" id="PF00037">
    <property type="entry name" value="Fer4"/>
    <property type="match status" value="2"/>
</dbReference>
<proteinExistence type="inferred from homology"/>
<feature type="domain" description="4Fe-4S ferredoxin-type" evidence="6">
    <location>
        <begin position="576"/>
        <end position="605"/>
    </location>
</feature>
<keyword evidence="5" id="KW-0411">Iron-sulfur</keyword>
<dbReference type="STRING" id="520767.ATZ99_08010"/>
<dbReference type="SMART" id="SM00928">
    <property type="entry name" value="NADH_4Fe-4S"/>
    <property type="match status" value="1"/>
</dbReference>
<dbReference type="InterPro" id="IPR036249">
    <property type="entry name" value="Thioredoxin-like_sf"/>
</dbReference>
<comment type="caution">
    <text evidence="7">The sequence shown here is derived from an EMBL/GenBank/DDBJ whole genome shotgun (WGS) entry which is preliminary data.</text>
</comment>
<keyword evidence="8" id="KW-1185">Reference proteome</keyword>
<dbReference type="RefSeq" id="WP_068747957.1">
    <property type="nucleotide sequence ID" value="NZ_LOHZ01000023.1"/>
</dbReference>
<protein>
    <submittedName>
        <fullName evidence="7">NADP-reducing hydrogenase subunit HndC</fullName>
        <ecNumber evidence="7">1.12.1.3</ecNumber>
    </submittedName>
</protein>
<dbReference type="PROSITE" id="PS51379">
    <property type="entry name" value="4FE4S_FER_2"/>
    <property type="match status" value="2"/>
</dbReference>
<dbReference type="SUPFAM" id="SSF54862">
    <property type="entry name" value="4Fe-4S ferredoxins"/>
    <property type="match status" value="1"/>
</dbReference>
<evidence type="ECO:0000313" key="8">
    <source>
        <dbReference type="Proteomes" id="UP000075737"/>
    </source>
</evidence>
<dbReference type="InterPro" id="IPR017896">
    <property type="entry name" value="4Fe4S_Fe-S-bd"/>
</dbReference>
<dbReference type="EC" id="1.12.1.3" evidence="7"/>
<name>A0A161PY89_9FIRM</name>
<keyword evidence="7" id="KW-0560">Oxidoreductase</keyword>
<dbReference type="PANTHER" id="PTHR43578">
    <property type="entry name" value="NADH-QUINONE OXIDOREDUCTASE SUBUNIT F"/>
    <property type="match status" value="1"/>
</dbReference>
<dbReference type="SUPFAM" id="SSF52833">
    <property type="entry name" value="Thioredoxin-like"/>
    <property type="match status" value="1"/>
</dbReference>
<dbReference type="Gene3D" id="6.10.250.1450">
    <property type="match status" value="1"/>
</dbReference>
<dbReference type="GO" id="GO:0050583">
    <property type="term" value="F:hydrogen dehydrogenase (NADP+) activity"/>
    <property type="evidence" value="ECO:0007669"/>
    <property type="project" value="UniProtKB-EC"/>
</dbReference>
<dbReference type="Pfam" id="PF01512">
    <property type="entry name" value="Complex1_51K"/>
    <property type="match status" value="1"/>
</dbReference>
<dbReference type="PROSITE" id="PS00645">
    <property type="entry name" value="COMPLEX1_51K_2"/>
    <property type="match status" value="1"/>
</dbReference>
<dbReference type="Pfam" id="PF10589">
    <property type="entry name" value="NADH_4Fe-4S"/>
    <property type="match status" value="1"/>
</dbReference>